<evidence type="ECO:0000313" key="2">
    <source>
        <dbReference type="Proteomes" id="UP000238655"/>
    </source>
</evidence>
<dbReference type="AlphaFoldDB" id="A0A2S5DMB8"/>
<accession>A0A2S5DMB8</accession>
<gene>
    <name evidence="1" type="ORF">C3743_40410</name>
</gene>
<comment type="caution">
    <text evidence="1">The sequence shown here is derived from an EMBL/GenBank/DDBJ whole genome shotgun (WGS) entry which is preliminary data.</text>
</comment>
<proteinExistence type="predicted"/>
<dbReference type="EMBL" id="PQVP01000006">
    <property type="protein sequence ID" value="POZ80239.1"/>
    <property type="molecule type" value="Genomic_DNA"/>
</dbReference>
<reference evidence="1 2" key="1">
    <citation type="submission" date="2018-01" db="EMBL/GenBank/DDBJ databases">
        <title>Successful Treatment of Persistent Burkholderia cepacia Bacteremia with Ceftazidime-Avibactam.</title>
        <authorList>
            <person name="Tamma P."/>
            <person name="Fan Y."/>
            <person name="Bergman Y."/>
            <person name="Sick-Samuels A."/>
            <person name="Hsu A."/>
            <person name="Timp W."/>
            <person name="Simner P."/>
        </authorList>
    </citation>
    <scope>NUCLEOTIDE SEQUENCE [LARGE SCALE GENOMIC DNA]</scope>
    <source>
        <strain evidence="1 2">170816</strain>
    </source>
</reference>
<dbReference type="Proteomes" id="UP000238655">
    <property type="component" value="Unassembled WGS sequence"/>
</dbReference>
<organism evidence="1 2">
    <name type="scientific">Burkholderia contaminans</name>
    <dbReference type="NCBI Taxonomy" id="488447"/>
    <lineage>
        <taxon>Bacteria</taxon>
        <taxon>Pseudomonadati</taxon>
        <taxon>Pseudomonadota</taxon>
        <taxon>Betaproteobacteria</taxon>
        <taxon>Burkholderiales</taxon>
        <taxon>Burkholderiaceae</taxon>
        <taxon>Burkholderia</taxon>
        <taxon>Burkholderia cepacia complex</taxon>
    </lineage>
</organism>
<sequence length="93" mass="9847">MSVKITNVQPCADWFFVAPANEPGGKPIVYRLAAWGMAADGEEGPAIVGLVPVMSTGKERVMPHAPRLVPVPAIGGRYKHLKDLAPAEVSALE</sequence>
<protein>
    <submittedName>
        <fullName evidence="1">Uncharacterized protein</fullName>
    </submittedName>
</protein>
<name>A0A2S5DMB8_9BURK</name>
<evidence type="ECO:0000313" key="1">
    <source>
        <dbReference type="EMBL" id="POZ80239.1"/>
    </source>
</evidence>